<evidence type="ECO:0000256" key="2">
    <source>
        <dbReference type="ARBA" id="ARBA00009347"/>
    </source>
</evidence>
<evidence type="ECO:0000256" key="1">
    <source>
        <dbReference type="ARBA" id="ARBA00001974"/>
    </source>
</evidence>
<dbReference type="SUPFAM" id="SSF47203">
    <property type="entry name" value="Acyl-CoA dehydrogenase C-terminal domain-like"/>
    <property type="match status" value="1"/>
</dbReference>
<reference evidence="8" key="1">
    <citation type="submission" date="2020-07" db="EMBL/GenBank/DDBJ databases">
        <authorList>
            <person name="Camacho E."/>
        </authorList>
    </citation>
    <scope>NUCLEOTIDE SEQUENCE</scope>
    <source>
        <strain evidence="8">MPO218</strain>
    </source>
</reference>
<feature type="domain" description="Acyl-CoA dehydrogenase/oxidase N-terminal" evidence="7">
    <location>
        <begin position="6"/>
        <end position="117"/>
    </location>
</feature>
<proteinExistence type="inferred from homology"/>
<gene>
    <name evidence="8" type="ORF">HRJ34_23315</name>
</gene>
<evidence type="ECO:0000313" key="8">
    <source>
        <dbReference type="EMBL" id="QTH21212.1"/>
    </source>
</evidence>
<reference evidence="8" key="2">
    <citation type="submission" date="2021-04" db="EMBL/GenBank/DDBJ databases">
        <title>Isolation and genomic analysis of the ibuprofen-degrading bacterium Sphingomonas strain MPO218.</title>
        <authorList>
            <person name="Aulestia M."/>
            <person name="Flores A."/>
            <person name="Mangas E.L."/>
            <person name="Perez-Pulido A.J."/>
            <person name="Santero E."/>
            <person name="Camacho E.M."/>
        </authorList>
    </citation>
    <scope>NUCLEOTIDE SEQUENCE</scope>
    <source>
        <strain evidence="8">MPO218</strain>
    </source>
</reference>
<evidence type="ECO:0000259" key="7">
    <source>
        <dbReference type="Pfam" id="PF02771"/>
    </source>
</evidence>
<dbReference type="AlphaFoldDB" id="A0A975D1I4"/>
<dbReference type="Pfam" id="PF00441">
    <property type="entry name" value="Acyl-CoA_dh_1"/>
    <property type="match status" value="1"/>
</dbReference>
<dbReference type="Pfam" id="PF02771">
    <property type="entry name" value="Acyl-CoA_dh_N"/>
    <property type="match status" value="1"/>
</dbReference>
<evidence type="ECO:0000256" key="3">
    <source>
        <dbReference type="ARBA" id="ARBA00022630"/>
    </source>
</evidence>
<feature type="domain" description="Acyl-CoA dehydrogenase/oxidase C-terminal" evidence="6">
    <location>
        <begin position="220"/>
        <end position="345"/>
    </location>
</feature>
<evidence type="ECO:0000259" key="6">
    <source>
        <dbReference type="Pfam" id="PF00441"/>
    </source>
</evidence>
<dbReference type="GO" id="GO:0003995">
    <property type="term" value="F:acyl-CoA dehydrogenase activity"/>
    <property type="evidence" value="ECO:0007669"/>
    <property type="project" value="TreeGrafter"/>
</dbReference>
<evidence type="ECO:0000313" key="9">
    <source>
        <dbReference type="Proteomes" id="UP000664914"/>
    </source>
</evidence>
<dbReference type="GO" id="GO:0050660">
    <property type="term" value="F:flavin adenine dinucleotide binding"/>
    <property type="evidence" value="ECO:0007669"/>
    <property type="project" value="InterPro"/>
</dbReference>
<accession>A0A975D1I4</accession>
<sequence>MNFDFSEDQEHLRGEARRFLESRCGIGVVRGVLDDGARSHDAGLWSALVEQGWTALTLPEEHGGLGMGRTELCVLAEELGRVLAPVPFASTVYILAEALMLAGTPAQRERLKDIAAGRCIGCLAIAEGPGEPSPARLTAEVRDGRLYGVKLPVIDGNAATVALVLARDGGAARLHLADLAHPSVTRAPVASLDPARDLARIDFDGTPCEPIGDERLLDQLLDRAAVLIAFEQIGGADRCLETSVEFAKMRFAFGRPIGSQQAIKHKLADMYVNNQIARSNAYYGAWALDGDSDELPSAAAAARVAACHAYWYAARESIQTHGGIGFTWEADQHIHYRRALQLDMAIGSPRAWRDRLFSALEAQSNEDL</sequence>
<evidence type="ECO:0000256" key="5">
    <source>
        <dbReference type="ARBA" id="ARBA00023002"/>
    </source>
</evidence>
<dbReference type="InterPro" id="IPR036250">
    <property type="entry name" value="AcylCo_DH-like_C"/>
</dbReference>
<dbReference type="PANTHER" id="PTHR43884:SF20">
    <property type="entry name" value="ACYL-COA DEHYDROGENASE FADE28"/>
    <property type="match status" value="1"/>
</dbReference>
<dbReference type="InterPro" id="IPR013786">
    <property type="entry name" value="AcylCoA_DH/ox_N"/>
</dbReference>
<dbReference type="InterPro" id="IPR037069">
    <property type="entry name" value="AcylCoA_DH/ox_N_sf"/>
</dbReference>
<dbReference type="InterPro" id="IPR009075">
    <property type="entry name" value="AcylCo_DH/oxidase_C"/>
</dbReference>
<keyword evidence="3" id="KW-0285">Flavoprotein</keyword>
<dbReference type="EMBL" id="CP059319">
    <property type="protein sequence ID" value="QTH21212.1"/>
    <property type="molecule type" value="Genomic_DNA"/>
</dbReference>
<comment type="cofactor">
    <cofactor evidence="1">
        <name>FAD</name>
        <dbReference type="ChEBI" id="CHEBI:57692"/>
    </cofactor>
</comment>
<name>A0A975D1I4_9SPHN</name>
<keyword evidence="4" id="KW-0274">FAD</keyword>
<organism evidence="8 9">
    <name type="scientific">Rhizorhabdus wittichii</name>
    <dbReference type="NCBI Taxonomy" id="160791"/>
    <lineage>
        <taxon>Bacteria</taxon>
        <taxon>Pseudomonadati</taxon>
        <taxon>Pseudomonadota</taxon>
        <taxon>Alphaproteobacteria</taxon>
        <taxon>Sphingomonadales</taxon>
        <taxon>Sphingomonadaceae</taxon>
        <taxon>Rhizorhabdus</taxon>
    </lineage>
</organism>
<evidence type="ECO:0000256" key="4">
    <source>
        <dbReference type="ARBA" id="ARBA00022827"/>
    </source>
</evidence>
<dbReference type="CDD" id="cd00567">
    <property type="entry name" value="ACAD"/>
    <property type="match status" value="1"/>
</dbReference>
<dbReference type="Proteomes" id="UP000664914">
    <property type="component" value="Chromosome"/>
</dbReference>
<protein>
    <submittedName>
        <fullName evidence="8">Acyl-CoA/acyl-ACP dehydrogenase</fullName>
    </submittedName>
</protein>
<dbReference type="Gene3D" id="1.20.140.10">
    <property type="entry name" value="Butyryl-CoA Dehydrogenase, subunit A, domain 3"/>
    <property type="match status" value="1"/>
</dbReference>
<dbReference type="InterPro" id="IPR009100">
    <property type="entry name" value="AcylCoA_DH/oxidase_NM_dom_sf"/>
</dbReference>
<dbReference type="Gene3D" id="1.10.540.10">
    <property type="entry name" value="Acyl-CoA dehydrogenase/oxidase, N-terminal domain"/>
    <property type="match status" value="1"/>
</dbReference>
<keyword evidence="5" id="KW-0560">Oxidoreductase</keyword>
<comment type="similarity">
    <text evidence="2">Belongs to the acyl-CoA dehydrogenase family.</text>
</comment>
<dbReference type="RefSeq" id="WP_208632576.1">
    <property type="nucleotide sequence ID" value="NZ_CP059319.1"/>
</dbReference>
<dbReference type="PANTHER" id="PTHR43884">
    <property type="entry name" value="ACYL-COA DEHYDROGENASE"/>
    <property type="match status" value="1"/>
</dbReference>
<dbReference type="SUPFAM" id="SSF56645">
    <property type="entry name" value="Acyl-CoA dehydrogenase NM domain-like"/>
    <property type="match status" value="1"/>
</dbReference>